<comment type="caution">
    <text evidence="1">The sequence shown here is derived from an EMBL/GenBank/DDBJ whole genome shotgun (WGS) entry which is preliminary data.</text>
</comment>
<dbReference type="Gene3D" id="3.40.190.10">
    <property type="entry name" value="Periplasmic binding protein-like II"/>
    <property type="match status" value="1"/>
</dbReference>
<evidence type="ECO:0000313" key="1">
    <source>
        <dbReference type="EMBL" id="MDP2565288.1"/>
    </source>
</evidence>
<keyword evidence="2" id="KW-1185">Reference proteome</keyword>
<organism evidence="1 2">
    <name type="scientific">Pseudoalteromonas marina</name>
    <dbReference type="NCBI Taxonomy" id="267375"/>
    <lineage>
        <taxon>Bacteria</taxon>
        <taxon>Pseudomonadati</taxon>
        <taxon>Pseudomonadota</taxon>
        <taxon>Gammaproteobacteria</taxon>
        <taxon>Alteromonadales</taxon>
        <taxon>Pseudoalteromonadaceae</taxon>
        <taxon>Pseudoalteromonas</taxon>
    </lineage>
</organism>
<proteinExistence type="predicted"/>
<dbReference type="EMBL" id="JAUYVT010000010">
    <property type="protein sequence ID" value="MDP2565288.1"/>
    <property type="molecule type" value="Genomic_DNA"/>
</dbReference>
<dbReference type="SUPFAM" id="SSF53850">
    <property type="entry name" value="Periplasmic binding protein-like II"/>
    <property type="match status" value="1"/>
</dbReference>
<dbReference type="RefSeq" id="WP_305398117.1">
    <property type="nucleotide sequence ID" value="NZ_JAUYVT010000010.1"/>
</dbReference>
<dbReference type="Proteomes" id="UP001177212">
    <property type="component" value="Unassembled WGS sequence"/>
</dbReference>
<sequence length="269" mass="30624">MQVNTLFYIFIFLCIVPINVANAAAKKLLFCYEDKEIAPMFLGAGQEIPTQRPGASADVLRLLDDAVDGVDIEFVRKPWRRCLKDLESNKVNAVIASFREGRERIAVYPMDEDAKPNAQFAISRFGSCLLGRDKFRSQWQSRDKFNTKTFTIAVPSGYGLSAVLKKEPLFVHETVSKESAFELLNKGVVDSSIDICQVNKIKTSSYPYSDTDVKALFPPYEFTLGYLVFSHQFYENHPTLSHKMWQWVSEFDSAPIYIDYLNSAKQPQN</sequence>
<gene>
    <name evidence="1" type="ORF">Q8W34_11650</name>
</gene>
<evidence type="ECO:0000313" key="2">
    <source>
        <dbReference type="Proteomes" id="UP001177212"/>
    </source>
</evidence>
<accession>A0ABT9FEU3</accession>
<protein>
    <submittedName>
        <fullName evidence="1">Amino acid ABC transporter substrate-binding protein</fullName>
    </submittedName>
</protein>
<reference evidence="1" key="1">
    <citation type="submission" date="2023-07" db="EMBL/GenBank/DDBJ databases">
        <title>Genome content predicts the carbon catabolic preferences of heterotrophic bacteria.</title>
        <authorList>
            <person name="Gralka M."/>
        </authorList>
    </citation>
    <scope>NUCLEOTIDE SEQUENCE</scope>
    <source>
        <strain evidence="1">4G09</strain>
    </source>
</reference>
<name>A0ABT9FEU3_9GAMM</name>